<dbReference type="CDD" id="cd02575">
    <property type="entry name" value="PseudoU_synth_EcTruD"/>
    <property type="match status" value="1"/>
</dbReference>
<dbReference type="PROSITE" id="PS01268">
    <property type="entry name" value="UPF0024"/>
    <property type="match status" value="1"/>
</dbReference>
<dbReference type="InterPro" id="IPR001656">
    <property type="entry name" value="PsdUridine_synth_TruD"/>
</dbReference>
<comment type="function">
    <text evidence="4">Responsible for synthesis of pseudouridine from uracil-13 in transfer RNAs.</text>
</comment>
<reference evidence="6 7" key="1">
    <citation type="submission" date="2016-10" db="EMBL/GenBank/DDBJ databases">
        <title>Rodentibacter gen. nov. and new species.</title>
        <authorList>
            <person name="Christensen H."/>
        </authorList>
    </citation>
    <scope>NUCLEOTIDE SEQUENCE [LARGE SCALE GENOMIC DNA]</scope>
    <source>
        <strain evidence="6 7">Ac69</strain>
    </source>
</reference>
<dbReference type="PROSITE" id="PS50984">
    <property type="entry name" value="TRUD"/>
    <property type="match status" value="1"/>
</dbReference>
<keyword evidence="7" id="KW-1185">Reference proteome</keyword>
<sequence>MLAPLPYLSLKTPPKSTALLKQHCADFVVKEELGYEMSGEGEFVALKVRKTGCNTLFVGEKLAQFAGVSVRNMGYAGLKDRQAVTEQWFCLQMPGQDTPDFSGFELDGVEILAVTRHHRKIRTGSLQGNYFDILLRDAKESEELKARLEVVEKIGFPNYFTEQRFGRDGHNLTQALRWAKGEIKVKDRKKRSFYLSAARSEIFNLVVAARIEQNLAQQILPNDIVQLNGSHSWFKADDTEDLDALQVRLENQDILLTAPLIGEENPQASNIENAIVEQHNVFSPLMKQEKMKAARRPLLMQPQHFKWQFVEEGLTLSFYLPAGSYATALIRELVNYKEA</sequence>
<dbReference type="InterPro" id="IPR042214">
    <property type="entry name" value="TruD_catalytic"/>
</dbReference>
<dbReference type="NCBIfam" id="NF002155">
    <property type="entry name" value="PRK00984.1-4"/>
    <property type="match status" value="1"/>
</dbReference>
<dbReference type="Gene3D" id="3.30.2350.20">
    <property type="entry name" value="TruD, catalytic domain"/>
    <property type="match status" value="1"/>
</dbReference>
<dbReference type="OrthoDB" id="1550679at2"/>
<dbReference type="STRING" id="1908258.BKK48_04675"/>
<dbReference type="InterPro" id="IPR020119">
    <property type="entry name" value="PsdUridine_synth_TruD_CS"/>
</dbReference>
<dbReference type="NCBIfam" id="TIGR00094">
    <property type="entry name" value="tRNA_TruD_broad"/>
    <property type="match status" value="1"/>
</dbReference>
<dbReference type="Gene3D" id="3.30.2340.10">
    <property type="entry name" value="TruD, insertion domain"/>
    <property type="match status" value="1"/>
</dbReference>
<dbReference type="Proteomes" id="UP000189437">
    <property type="component" value="Unassembled WGS sequence"/>
</dbReference>
<evidence type="ECO:0000256" key="4">
    <source>
        <dbReference type="HAMAP-Rule" id="MF_01082"/>
    </source>
</evidence>
<dbReference type="EC" id="5.4.99.27" evidence="4"/>
<comment type="caution">
    <text evidence="6">The sequence shown here is derived from an EMBL/GenBank/DDBJ whole genome shotgun (WGS) entry which is preliminary data.</text>
</comment>
<proteinExistence type="inferred from homology"/>
<organism evidence="6 7">
    <name type="scientific">Rodentibacter heidelbergensis</name>
    <dbReference type="NCBI Taxonomy" id="1908258"/>
    <lineage>
        <taxon>Bacteria</taxon>
        <taxon>Pseudomonadati</taxon>
        <taxon>Pseudomonadota</taxon>
        <taxon>Gammaproteobacteria</taxon>
        <taxon>Pasteurellales</taxon>
        <taxon>Pasteurellaceae</taxon>
        <taxon>Rodentibacter</taxon>
    </lineage>
</organism>
<dbReference type="GO" id="GO:0005829">
    <property type="term" value="C:cytosol"/>
    <property type="evidence" value="ECO:0007669"/>
    <property type="project" value="TreeGrafter"/>
</dbReference>
<feature type="domain" description="TRUD" evidence="5">
    <location>
        <begin position="155"/>
        <end position="311"/>
    </location>
</feature>
<evidence type="ECO:0000256" key="2">
    <source>
        <dbReference type="ARBA" id="ARBA00022694"/>
    </source>
</evidence>
<gene>
    <name evidence="4" type="primary">truD</name>
    <name evidence="6" type="ORF">BKK48_04675</name>
</gene>
<dbReference type="InterPro" id="IPR043165">
    <property type="entry name" value="TruD_insert_sf"/>
</dbReference>
<evidence type="ECO:0000313" key="7">
    <source>
        <dbReference type="Proteomes" id="UP000189437"/>
    </source>
</evidence>
<protein>
    <recommendedName>
        <fullName evidence="4">tRNA pseudouridine synthase D</fullName>
        <ecNumber evidence="4">5.4.99.27</ecNumber>
    </recommendedName>
    <alternativeName>
        <fullName evidence="4">tRNA pseudouridine(13) synthase</fullName>
    </alternativeName>
    <alternativeName>
        <fullName evidence="4">tRNA pseudouridylate synthase D</fullName>
    </alternativeName>
    <alternativeName>
        <fullName evidence="4">tRNA-uridine isomerase D</fullName>
    </alternativeName>
</protein>
<dbReference type="HAMAP" id="MF_01082">
    <property type="entry name" value="TruD"/>
    <property type="match status" value="1"/>
</dbReference>
<dbReference type="PANTHER" id="PTHR47811:SF1">
    <property type="entry name" value="TRNA PSEUDOURIDINE SYNTHASE D"/>
    <property type="match status" value="1"/>
</dbReference>
<dbReference type="Pfam" id="PF01142">
    <property type="entry name" value="TruD"/>
    <property type="match status" value="2"/>
</dbReference>
<dbReference type="InterPro" id="IPR011760">
    <property type="entry name" value="PsdUridine_synth_TruD_insert"/>
</dbReference>
<evidence type="ECO:0000256" key="1">
    <source>
        <dbReference type="ARBA" id="ARBA00007953"/>
    </source>
</evidence>
<keyword evidence="2 4" id="KW-0819">tRNA processing</keyword>
<comment type="similarity">
    <text evidence="1 4">Belongs to the pseudouridine synthase TruD family.</text>
</comment>
<dbReference type="GO" id="GO:0160150">
    <property type="term" value="F:tRNA pseudouridine(13) synthase activity"/>
    <property type="evidence" value="ECO:0007669"/>
    <property type="project" value="UniProtKB-EC"/>
</dbReference>
<dbReference type="GO" id="GO:0003723">
    <property type="term" value="F:RNA binding"/>
    <property type="evidence" value="ECO:0007669"/>
    <property type="project" value="InterPro"/>
</dbReference>
<dbReference type="InterPro" id="IPR020103">
    <property type="entry name" value="PsdUridine_synth_cat_dom_sf"/>
</dbReference>
<evidence type="ECO:0000259" key="5">
    <source>
        <dbReference type="PROSITE" id="PS50984"/>
    </source>
</evidence>
<evidence type="ECO:0000313" key="6">
    <source>
        <dbReference type="EMBL" id="OOF36557.1"/>
    </source>
</evidence>
<name>A0A1V3I959_9PAST</name>
<dbReference type="AlphaFoldDB" id="A0A1V3I959"/>
<accession>A0A1V3I959</accession>
<evidence type="ECO:0000256" key="3">
    <source>
        <dbReference type="ARBA" id="ARBA00023235"/>
    </source>
</evidence>
<dbReference type="GO" id="GO:0031119">
    <property type="term" value="P:tRNA pseudouridine synthesis"/>
    <property type="evidence" value="ECO:0007669"/>
    <property type="project" value="UniProtKB-UniRule"/>
</dbReference>
<dbReference type="InterPro" id="IPR050170">
    <property type="entry name" value="TruD_pseudoU_synthase"/>
</dbReference>
<dbReference type="RefSeq" id="WP_077427008.1">
    <property type="nucleotide sequence ID" value="NZ_MLHH01000010.1"/>
</dbReference>
<dbReference type="PANTHER" id="PTHR47811">
    <property type="entry name" value="TRNA PSEUDOURIDINE SYNTHASE D"/>
    <property type="match status" value="1"/>
</dbReference>
<feature type="active site" description="Nucleophile" evidence="4">
    <location>
        <position position="80"/>
    </location>
</feature>
<keyword evidence="3 4" id="KW-0413">Isomerase</keyword>
<comment type="catalytic activity">
    <reaction evidence="4">
        <text>uridine(13) in tRNA = pseudouridine(13) in tRNA</text>
        <dbReference type="Rhea" id="RHEA:42540"/>
        <dbReference type="Rhea" id="RHEA-COMP:10105"/>
        <dbReference type="Rhea" id="RHEA-COMP:10106"/>
        <dbReference type="ChEBI" id="CHEBI:65314"/>
        <dbReference type="ChEBI" id="CHEBI:65315"/>
        <dbReference type="EC" id="5.4.99.27"/>
    </reaction>
</comment>
<dbReference type="EMBL" id="MLHH01000010">
    <property type="protein sequence ID" value="OOF36557.1"/>
    <property type="molecule type" value="Genomic_DNA"/>
</dbReference>
<dbReference type="SUPFAM" id="SSF55120">
    <property type="entry name" value="Pseudouridine synthase"/>
    <property type="match status" value="1"/>
</dbReference>